<evidence type="ECO:0000313" key="3">
    <source>
        <dbReference type="EMBL" id="TFC21158.1"/>
    </source>
</evidence>
<proteinExistence type="predicted"/>
<keyword evidence="1" id="KW-1133">Transmembrane helix</keyword>
<organism evidence="3 4">
    <name type="scientific">Cryobacterium glucosi</name>
    <dbReference type="NCBI Taxonomy" id="1259175"/>
    <lineage>
        <taxon>Bacteria</taxon>
        <taxon>Bacillati</taxon>
        <taxon>Actinomycetota</taxon>
        <taxon>Actinomycetes</taxon>
        <taxon>Micrococcales</taxon>
        <taxon>Microbacteriaceae</taxon>
        <taxon>Cryobacterium</taxon>
    </lineage>
</organism>
<sequence length="337" mass="36646">MASLIAGGVSALLWLATLFCLPSVVRGRRRLLFSFLAVFALTMSLQTDLVFDVLDAALGGVNVTYYLFHVTAVIAVALLNELVRAASSVQPGGWRIKPISAIFPGVVILIQSVLFFGADWRLMPDIRFLDRWDYTAYAATTWVALAYFSVTVAAACLSDRRRQRRRLTRVSLGFVVVGCAGVIVYAVVSLLNAVMANVSHNADFATGTGGVYYAALLIAPSCLAVGFGLTAAVDGVMRVQREVQVRVLLVRLAPLWERLLSESPELSLDVPETKIHLVLTRGAAARLYRRYVEVRDCLLLYPQEISQSDQALLATAEHLASPAGPRVLPIVTVEGQP</sequence>
<dbReference type="EMBL" id="SOFS01000017">
    <property type="protein sequence ID" value="TFC21158.1"/>
    <property type="molecule type" value="Genomic_DNA"/>
</dbReference>
<dbReference type="RefSeq" id="WP_134446334.1">
    <property type="nucleotide sequence ID" value="NZ_SOFS01000017.1"/>
</dbReference>
<comment type="caution">
    <text evidence="3">The sequence shown here is derived from an EMBL/GenBank/DDBJ whole genome shotgun (WGS) entry which is preliminary data.</text>
</comment>
<name>A0ABY2INF8_9MICO</name>
<reference evidence="3 4" key="1">
    <citation type="submission" date="2019-03" db="EMBL/GenBank/DDBJ databases">
        <title>Genomics of glacier-inhabiting Cryobacterium strains.</title>
        <authorList>
            <person name="Liu Q."/>
            <person name="Xin Y.-H."/>
        </authorList>
    </citation>
    <scope>NUCLEOTIDE SEQUENCE [LARGE SCALE GENOMIC DNA]</scope>
    <source>
        <strain evidence="3 4">MDB1-5</strain>
    </source>
</reference>
<dbReference type="InterPro" id="IPR046675">
    <property type="entry name" value="DUF6545"/>
</dbReference>
<feature type="transmembrane region" description="Helical" evidence="1">
    <location>
        <begin position="31"/>
        <end position="51"/>
    </location>
</feature>
<keyword evidence="1" id="KW-0812">Transmembrane</keyword>
<evidence type="ECO:0000313" key="4">
    <source>
        <dbReference type="Proteomes" id="UP000297604"/>
    </source>
</evidence>
<dbReference type="Proteomes" id="UP000297604">
    <property type="component" value="Unassembled WGS sequence"/>
</dbReference>
<evidence type="ECO:0000259" key="2">
    <source>
        <dbReference type="Pfam" id="PF20182"/>
    </source>
</evidence>
<feature type="transmembrane region" description="Helical" evidence="1">
    <location>
        <begin position="170"/>
        <end position="191"/>
    </location>
</feature>
<feature type="transmembrane region" description="Helical" evidence="1">
    <location>
        <begin position="63"/>
        <end position="83"/>
    </location>
</feature>
<feature type="transmembrane region" description="Helical" evidence="1">
    <location>
        <begin position="211"/>
        <end position="233"/>
    </location>
</feature>
<dbReference type="Pfam" id="PF20182">
    <property type="entry name" value="DUF6545"/>
    <property type="match status" value="1"/>
</dbReference>
<gene>
    <name evidence="3" type="ORF">E3O46_07535</name>
</gene>
<keyword evidence="1" id="KW-0472">Membrane</keyword>
<feature type="transmembrane region" description="Helical" evidence="1">
    <location>
        <begin position="95"/>
        <end position="116"/>
    </location>
</feature>
<feature type="transmembrane region" description="Helical" evidence="1">
    <location>
        <begin position="136"/>
        <end position="158"/>
    </location>
</feature>
<keyword evidence="4" id="KW-1185">Reference proteome</keyword>
<accession>A0ABY2INF8</accession>
<feature type="domain" description="DUF6545" evidence="2">
    <location>
        <begin position="248"/>
        <end position="302"/>
    </location>
</feature>
<feature type="transmembrane region" description="Helical" evidence="1">
    <location>
        <begin position="6"/>
        <end position="24"/>
    </location>
</feature>
<protein>
    <recommendedName>
        <fullName evidence="2">DUF6545 domain-containing protein</fullName>
    </recommendedName>
</protein>
<dbReference type="InterPro" id="IPR050039">
    <property type="entry name" value="MAB_1171c-like"/>
</dbReference>
<dbReference type="NCBIfam" id="NF042915">
    <property type="entry name" value="MAB_1171c_fam"/>
    <property type="match status" value="1"/>
</dbReference>
<evidence type="ECO:0000256" key="1">
    <source>
        <dbReference type="SAM" id="Phobius"/>
    </source>
</evidence>